<evidence type="ECO:0000313" key="8">
    <source>
        <dbReference type="Proteomes" id="UP000250918"/>
    </source>
</evidence>
<dbReference type="InterPro" id="IPR011923">
    <property type="entry name" value="RodA/MrdB"/>
</dbReference>
<name>A0A855WUM4_9BACT</name>
<organism evidence="7 8">
    <name type="scientific">candidate division GN15 bacterium</name>
    <dbReference type="NCBI Taxonomy" id="2072418"/>
    <lineage>
        <taxon>Bacteria</taxon>
        <taxon>candidate division GN15</taxon>
    </lineage>
</organism>
<feature type="transmembrane region" description="Helical" evidence="6">
    <location>
        <begin position="342"/>
        <end position="366"/>
    </location>
</feature>
<dbReference type="Pfam" id="PF01098">
    <property type="entry name" value="FTSW_RODA_SPOVE"/>
    <property type="match status" value="2"/>
</dbReference>
<comment type="caution">
    <text evidence="7">The sequence shown here is derived from an EMBL/GenBank/DDBJ whole genome shotgun (WGS) entry which is preliminary data.</text>
</comment>
<dbReference type="InterPro" id="IPR001182">
    <property type="entry name" value="FtsW/RodA"/>
</dbReference>
<dbReference type="PANTHER" id="PTHR30474:SF1">
    <property type="entry name" value="PEPTIDOGLYCAN GLYCOSYLTRANSFERASE MRDB"/>
    <property type="match status" value="1"/>
</dbReference>
<keyword evidence="6" id="KW-0573">Peptidoglycan synthesis</keyword>
<keyword evidence="5 6" id="KW-0472">Membrane</keyword>
<feature type="transmembrane region" description="Helical" evidence="6">
    <location>
        <begin position="142"/>
        <end position="174"/>
    </location>
</feature>
<feature type="transmembrane region" description="Helical" evidence="6">
    <location>
        <begin position="219"/>
        <end position="240"/>
    </location>
</feature>
<dbReference type="NCBIfam" id="TIGR02210">
    <property type="entry name" value="rodA_shape"/>
    <property type="match status" value="1"/>
</dbReference>
<dbReference type="GO" id="GO:0015648">
    <property type="term" value="F:lipid-linked peptidoglycan transporter activity"/>
    <property type="evidence" value="ECO:0007669"/>
    <property type="project" value="TreeGrafter"/>
</dbReference>
<evidence type="ECO:0000256" key="4">
    <source>
        <dbReference type="ARBA" id="ARBA00022989"/>
    </source>
</evidence>
<proteinExistence type="inferred from homology"/>
<keyword evidence="6" id="KW-0961">Cell wall biogenesis/degradation</keyword>
<evidence type="ECO:0000256" key="1">
    <source>
        <dbReference type="ARBA" id="ARBA00004141"/>
    </source>
</evidence>
<dbReference type="GO" id="GO:0032153">
    <property type="term" value="C:cell division site"/>
    <property type="evidence" value="ECO:0007669"/>
    <property type="project" value="TreeGrafter"/>
</dbReference>
<feature type="transmembrane region" description="Helical" evidence="6">
    <location>
        <begin position="112"/>
        <end position="130"/>
    </location>
</feature>
<dbReference type="UniPathway" id="UPA00219"/>
<dbReference type="AlphaFoldDB" id="A0A855WUM4"/>
<feature type="transmembrane region" description="Helical" evidence="6">
    <location>
        <begin position="42"/>
        <end position="61"/>
    </location>
</feature>
<keyword evidence="2 6" id="KW-0812">Transmembrane</keyword>
<comment type="catalytic activity">
    <reaction evidence="6">
        <text>[GlcNAc-(1-&gt;4)-Mur2Ac(oyl-L-Ala-gamma-D-Glu-L-Lys-D-Ala-D-Ala)](n)-di-trans,octa-cis-undecaprenyl diphosphate + beta-D-GlcNAc-(1-&gt;4)-Mur2Ac(oyl-L-Ala-gamma-D-Glu-L-Lys-D-Ala-D-Ala)-di-trans,octa-cis-undecaprenyl diphosphate = [GlcNAc-(1-&gt;4)-Mur2Ac(oyl-L-Ala-gamma-D-Glu-L-Lys-D-Ala-D-Ala)](n+1)-di-trans,octa-cis-undecaprenyl diphosphate + di-trans,octa-cis-undecaprenyl diphosphate + H(+)</text>
        <dbReference type="Rhea" id="RHEA:23708"/>
        <dbReference type="Rhea" id="RHEA-COMP:9602"/>
        <dbReference type="Rhea" id="RHEA-COMP:9603"/>
        <dbReference type="ChEBI" id="CHEBI:15378"/>
        <dbReference type="ChEBI" id="CHEBI:58405"/>
        <dbReference type="ChEBI" id="CHEBI:60033"/>
        <dbReference type="ChEBI" id="CHEBI:78435"/>
        <dbReference type="EC" id="2.4.99.28"/>
    </reaction>
</comment>
<dbReference type="Proteomes" id="UP000250918">
    <property type="component" value="Unassembled WGS sequence"/>
</dbReference>
<comment type="pathway">
    <text evidence="6">Cell wall biogenesis; peptidoglycan biosynthesis.</text>
</comment>
<comment type="subcellular location">
    <subcellularLocation>
        <location evidence="6">Cell membrane</location>
        <topology evidence="6">Multi-pass membrane protein</topology>
    </subcellularLocation>
    <subcellularLocation>
        <location evidence="1">Membrane</location>
        <topology evidence="1">Multi-pass membrane protein</topology>
    </subcellularLocation>
</comment>
<evidence type="ECO:0000256" key="5">
    <source>
        <dbReference type="ARBA" id="ARBA00023136"/>
    </source>
</evidence>
<feature type="transmembrane region" description="Helical" evidence="6">
    <location>
        <begin position="378"/>
        <end position="399"/>
    </location>
</feature>
<comment type="similarity">
    <text evidence="6">Belongs to the SEDS family. MrdB/RodA subfamily.</text>
</comment>
<evidence type="ECO:0000256" key="3">
    <source>
        <dbReference type="ARBA" id="ARBA00022960"/>
    </source>
</evidence>
<dbReference type="EC" id="2.4.99.28" evidence="6"/>
<accession>A0A855WUM4</accession>
<protein>
    <recommendedName>
        <fullName evidence="6">Peptidoglycan glycosyltransferase RodA</fullName>
        <shortName evidence="6">PGT</shortName>
        <ecNumber evidence="6">2.4.99.28</ecNumber>
    </recommendedName>
    <alternativeName>
        <fullName evidence="6">Cell elongation protein RodA</fullName>
    </alternativeName>
    <alternativeName>
        <fullName evidence="6">Cell wall polymerase</fullName>
    </alternativeName>
    <alternativeName>
        <fullName evidence="6">Peptidoglycan polymerase</fullName>
        <shortName evidence="6">PG polymerase</shortName>
    </alternativeName>
</protein>
<feature type="transmembrane region" description="Helical" evidence="6">
    <location>
        <begin position="312"/>
        <end position="330"/>
    </location>
</feature>
<evidence type="ECO:0000256" key="6">
    <source>
        <dbReference type="HAMAP-Rule" id="MF_02079"/>
    </source>
</evidence>
<keyword evidence="6" id="KW-0328">Glycosyltransferase</keyword>
<evidence type="ECO:0000256" key="2">
    <source>
        <dbReference type="ARBA" id="ARBA00022692"/>
    </source>
</evidence>
<gene>
    <name evidence="6" type="primary">rodA</name>
    <name evidence="7" type="ORF">C3F09_13070</name>
</gene>
<keyword evidence="3 6" id="KW-0133">Cell shape</keyword>
<dbReference type="GO" id="GO:0008360">
    <property type="term" value="P:regulation of cell shape"/>
    <property type="evidence" value="ECO:0007669"/>
    <property type="project" value="UniProtKB-KW"/>
</dbReference>
<feature type="transmembrane region" description="Helical" evidence="6">
    <location>
        <begin position="73"/>
        <end position="92"/>
    </location>
</feature>
<dbReference type="GO" id="GO:0009252">
    <property type="term" value="P:peptidoglycan biosynthetic process"/>
    <property type="evidence" value="ECO:0007669"/>
    <property type="project" value="UniProtKB-UniRule"/>
</dbReference>
<dbReference type="PANTHER" id="PTHR30474">
    <property type="entry name" value="CELL CYCLE PROTEIN"/>
    <property type="match status" value="1"/>
</dbReference>
<evidence type="ECO:0000313" key="7">
    <source>
        <dbReference type="EMBL" id="PWB67672.1"/>
    </source>
</evidence>
<dbReference type="HAMAP" id="MF_02079">
    <property type="entry name" value="PGT_RodA"/>
    <property type="match status" value="1"/>
</dbReference>
<keyword evidence="6" id="KW-1003">Cell membrane</keyword>
<reference evidence="7 8" key="1">
    <citation type="journal article" date="2018" name="ISME J.">
        <title>A methanotrophic archaeon couples anaerobic oxidation of methane to Fe(III) reduction.</title>
        <authorList>
            <person name="Cai C."/>
            <person name="Leu A.O."/>
            <person name="Xie G.J."/>
            <person name="Guo J."/>
            <person name="Feng Y."/>
            <person name="Zhao J.X."/>
            <person name="Tyson G.W."/>
            <person name="Yuan Z."/>
            <person name="Hu S."/>
        </authorList>
    </citation>
    <scope>NUCLEOTIDE SEQUENCE [LARGE SCALE GENOMIC DNA]</scope>
    <source>
        <strain evidence="7">FeB_12</strain>
    </source>
</reference>
<feature type="transmembrane region" description="Helical" evidence="6">
    <location>
        <begin position="12"/>
        <end position="30"/>
    </location>
</feature>
<sequence length="406" mass="45416">MRFNYRHLDWKLVGAVMALSLIGIITIFSSQYYSNSAYQQTYWLRQLVWLVLAFVAFLAVVRFPQRLFDASAYGLYGVSLVLLILVLAVGHTRMGASRWFDLGPVSFSPSDIAKLAALLTIARFFAYTRLPAYSKRRLAVSAIIVILPMMLILKQPDLGTSLTFPVILFALWFWSGLSPWYLVLIVSPIISMVAAYYWLSWAVYLVALLIFLASLRPGLIFSIGVVVMNLAFGMITPFIWERLADYQKNRILTFLNPGHDPRGAGYQIIQSKIAIGSGGVIGKGYLQGSQARLDYLPERHTDFIFSVLGEEFGLIGALIVIGLFTFIFFRCIRIAARCRSRFASYTCFGATAVLFFQFAVNIGMTLGLMPVTGLPLPFVSYGGTGLLLSWVLIGLIVAADHHWQEY</sequence>
<keyword evidence="4 6" id="KW-1133">Transmembrane helix</keyword>
<dbReference type="GO" id="GO:0051301">
    <property type="term" value="P:cell division"/>
    <property type="evidence" value="ECO:0007669"/>
    <property type="project" value="InterPro"/>
</dbReference>
<dbReference type="EMBL" id="PQAP01000235">
    <property type="protein sequence ID" value="PWB67672.1"/>
    <property type="molecule type" value="Genomic_DNA"/>
</dbReference>
<comment type="function">
    <text evidence="6">Peptidoglycan polymerase that is essential for cell wall elongation.</text>
</comment>
<keyword evidence="6" id="KW-0808">Transferase</keyword>
<dbReference type="GO" id="GO:0071555">
    <property type="term" value="P:cell wall organization"/>
    <property type="evidence" value="ECO:0007669"/>
    <property type="project" value="UniProtKB-KW"/>
</dbReference>
<feature type="transmembrane region" description="Helical" evidence="6">
    <location>
        <begin position="180"/>
        <end position="212"/>
    </location>
</feature>
<dbReference type="NCBIfam" id="NF037961">
    <property type="entry name" value="RodA_shape"/>
    <property type="match status" value="1"/>
</dbReference>
<dbReference type="GO" id="GO:0008955">
    <property type="term" value="F:peptidoglycan glycosyltransferase activity"/>
    <property type="evidence" value="ECO:0007669"/>
    <property type="project" value="UniProtKB-UniRule"/>
</dbReference>
<dbReference type="GO" id="GO:0005886">
    <property type="term" value="C:plasma membrane"/>
    <property type="evidence" value="ECO:0007669"/>
    <property type="project" value="UniProtKB-SubCell"/>
</dbReference>